<dbReference type="GO" id="GO:0006289">
    <property type="term" value="P:nucleotide-excision repair"/>
    <property type="evidence" value="ECO:0007669"/>
    <property type="project" value="TreeGrafter"/>
</dbReference>
<evidence type="ECO:0000259" key="1">
    <source>
        <dbReference type="Pfam" id="PF13307"/>
    </source>
</evidence>
<sequence>MLRWLIWNSLSIRDDLRFKLKMMFNNAYASYSVQLLRLNIDLVKGEDWYNIQAFKALNQAAGRCIRPRHDYGAFIFIDERFSEKSQRDHLSDWFKETVINYSRYEDAIEKVSHFFNAQNG</sequence>
<feature type="domain" description="ATP-dependent helicase C-terminal" evidence="1">
    <location>
        <begin position="14"/>
        <end position="96"/>
    </location>
</feature>
<dbReference type="InterPro" id="IPR045028">
    <property type="entry name" value="DinG/Rad3-like"/>
</dbReference>
<accession>A0AAF0UR51</accession>
<keyword evidence="3" id="KW-1185">Reference proteome</keyword>
<name>A0AAF0UR51_SOLVR</name>
<dbReference type="PANTHER" id="PTHR11472:SF47">
    <property type="entry name" value="FANCONI ANEMIA GROUP J PROTEIN"/>
    <property type="match status" value="1"/>
</dbReference>
<dbReference type="GO" id="GO:1990918">
    <property type="term" value="P:double-strand break repair involved in meiotic recombination"/>
    <property type="evidence" value="ECO:0007669"/>
    <property type="project" value="TreeGrafter"/>
</dbReference>
<reference evidence="2" key="1">
    <citation type="submission" date="2023-08" db="EMBL/GenBank/DDBJ databases">
        <title>A de novo genome assembly of Solanum verrucosum Schlechtendal, a Mexican diploid species geographically isolated from the other diploid A-genome species in potato relatives.</title>
        <authorList>
            <person name="Hosaka K."/>
        </authorList>
    </citation>
    <scope>NUCLEOTIDE SEQUENCE</scope>
    <source>
        <tissue evidence="2">Young leaves</tissue>
    </source>
</reference>
<protein>
    <recommendedName>
        <fullName evidence="1">ATP-dependent helicase C-terminal domain-containing protein</fullName>
    </recommendedName>
</protein>
<dbReference type="Pfam" id="PF13307">
    <property type="entry name" value="Helicase_C_2"/>
    <property type="match status" value="1"/>
</dbReference>
<evidence type="ECO:0000313" key="3">
    <source>
        <dbReference type="Proteomes" id="UP001234989"/>
    </source>
</evidence>
<dbReference type="Proteomes" id="UP001234989">
    <property type="component" value="Chromosome 10"/>
</dbReference>
<dbReference type="InterPro" id="IPR027417">
    <property type="entry name" value="P-loop_NTPase"/>
</dbReference>
<dbReference type="GO" id="GO:0003678">
    <property type="term" value="F:DNA helicase activity"/>
    <property type="evidence" value="ECO:0007669"/>
    <property type="project" value="TreeGrafter"/>
</dbReference>
<dbReference type="GO" id="GO:0016818">
    <property type="term" value="F:hydrolase activity, acting on acid anhydrides, in phosphorus-containing anhydrides"/>
    <property type="evidence" value="ECO:0007669"/>
    <property type="project" value="InterPro"/>
</dbReference>
<dbReference type="InterPro" id="IPR006555">
    <property type="entry name" value="ATP-dep_Helicase_C"/>
</dbReference>
<dbReference type="EMBL" id="CP133621">
    <property type="protein sequence ID" value="WMV49709.1"/>
    <property type="molecule type" value="Genomic_DNA"/>
</dbReference>
<dbReference type="Gene3D" id="3.40.50.300">
    <property type="entry name" value="P-loop containing nucleotide triphosphate hydrolases"/>
    <property type="match status" value="1"/>
</dbReference>
<organism evidence="2 3">
    <name type="scientific">Solanum verrucosum</name>
    <dbReference type="NCBI Taxonomy" id="315347"/>
    <lineage>
        <taxon>Eukaryota</taxon>
        <taxon>Viridiplantae</taxon>
        <taxon>Streptophyta</taxon>
        <taxon>Embryophyta</taxon>
        <taxon>Tracheophyta</taxon>
        <taxon>Spermatophyta</taxon>
        <taxon>Magnoliopsida</taxon>
        <taxon>eudicotyledons</taxon>
        <taxon>Gunneridae</taxon>
        <taxon>Pentapetalae</taxon>
        <taxon>asterids</taxon>
        <taxon>lamiids</taxon>
        <taxon>Solanales</taxon>
        <taxon>Solanaceae</taxon>
        <taxon>Solanoideae</taxon>
        <taxon>Solaneae</taxon>
        <taxon>Solanum</taxon>
    </lineage>
</organism>
<dbReference type="GO" id="GO:0005524">
    <property type="term" value="F:ATP binding"/>
    <property type="evidence" value="ECO:0007669"/>
    <property type="project" value="InterPro"/>
</dbReference>
<proteinExistence type="predicted"/>
<dbReference type="AlphaFoldDB" id="A0AAF0UR51"/>
<dbReference type="PANTHER" id="PTHR11472">
    <property type="entry name" value="DNA REPAIR DEAD HELICASE RAD3/XP-D SUBFAMILY MEMBER"/>
    <property type="match status" value="1"/>
</dbReference>
<evidence type="ECO:0000313" key="2">
    <source>
        <dbReference type="EMBL" id="WMV49709.1"/>
    </source>
</evidence>
<gene>
    <name evidence="2" type="ORF">MTR67_043094</name>
</gene>
<dbReference type="GO" id="GO:0003676">
    <property type="term" value="F:nucleic acid binding"/>
    <property type="evidence" value="ECO:0007669"/>
    <property type="project" value="InterPro"/>
</dbReference>
<dbReference type="GO" id="GO:0005634">
    <property type="term" value="C:nucleus"/>
    <property type="evidence" value="ECO:0007669"/>
    <property type="project" value="TreeGrafter"/>
</dbReference>